<protein>
    <submittedName>
        <fullName evidence="2">Uncharacterized protein</fullName>
    </submittedName>
</protein>
<evidence type="ECO:0000256" key="1">
    <source>
        <dbReference type="SAM" id="Phobius"/>
    </source>
</evidence>
<dbReference type="Proteomes" id="UP000217199">
    <property type="component" value="Unassembled WGS sequence"/>
</dbReference>
<evidence type="ECO:0000313" key="2">
    <source>
        <dbReference type="EMBL" id="PAV18750.1"/>
    </source>
</evidence>
<keyword evidence="1" id="KW-0812">Transmembrane</keyword>
<dbReference type="InParanoid" id="A0A286UGL1"/>
<proteinExistence type="predicted"/>
<organism evidence="2 3">
    <name type="scientific">Pyrrhoderma noxium</name>
    <dbReference type="NCBI Taxonomy" id="2282107"/>
    <lineage>
        <taxon>Eukaryota</taxon>
        <taxon>Fungi</taxon>
        <taxon>Dikarya</taxon>
        <taxon>Basidiomycota</taxon>
        <taxon>Agaricomycotina</taxon>
        <taxon>Agaricomycetes</taxon>
        <taxon>Hymenochaetales</taxon>
        <taxon>Hymenochaetaceae</taxon>
        <taxon>Pyrrhoderma</taxon>
    </lineage>
</organism>
<gene>
    <name evidence="2" type="ORF">PNOK_0559300</name>
</gene>
<accession>A0A286UGL1</accession>
<evidence type="ECO:0000313" key="3">
    <source>
        <dbReference type="Proteomes" id="UP000217199"/>
    </source>
</evidence>
<name>A0A286UGL1_9AGAM</name>
<feature type="transmembrane region" description="Helical" evidence="1">
    <location>
        <begin position="67"/>
        <end position="86"/>
    </location>
</feature>
<comment type="caution">
    <text evidence="2">The sequence shown here is derived from an EMBL/GenBank/DDBJ whole genome shotgun (WGS) entry which is preliminary data.</text>
</comment>
<dbReference type="AlphaFoldDB" id="A0A286UGL1"/>
<sequence length="100" mass="11613">MQVTGPGRVEYPLFIKYPPAVTRHIPLVKLDIAPPPFRSFELENDLTRSYFRRGFNRDWPPQIIKSSYHIVIVGVAPAGTASVLWIHKHHKRNQIRQNKT</sequence>
<reference evidence="2 3" key="1">
    <citation type="journal article" date="2017" name="Mol. Ecol.">
        <title>Comparative and population genomic landscape of Phellinus noxius: A hypervariable fungus causing root rot in trees.</title>
        <authorList>
            <person name="Chung C.L."/>
            <person name="Lee T.J."/>
            <person name="Akiba M."/>
            <person name="Lee H.H."/>
            <person name="Kuo T.H."/>
            <person name="Liu D."/>
            <person name="Ke H.M."/>
            <person name="Yokoi T."/>
            <person name="Roa M.B."/>
            <person name="Lu M.J."/>
            <person name="Chang Y.Y."/>
            <person name="Ann P.J."/>
            <person name="Tsai J.N."/>
            <person name="Chen C.Y."/>
            <person name="Tzean S.S."/>
            <person name="Ota Y."/>
            <person name="Hattori T."/>
            <person name="Sahashi N."/>
            <person name="Liou R.F."/>
            <person name="Kikuchi T."/>
            <person name="Tsai I.J."/>
        </authorList>
    </citation>
    <scope>NUCLEOTIDE SEQUENCE [LARGE SCALE GENOMIC DNA]</scope>
    <source>
        <strain evidence="2 3">FFPRI411160</strain>
    </source>
</reference>
<keyword evidence="1" id="KW-1133">Transmembrane helix</keyword>
<dbReference type="EMBL" id="NBII01000005">
    <property type="protein sequence ID" value="PAV18750.1"/>
    <property type="molecule type" value="Genomic_DNA"/>
</dbReference>
<keyword evidence="3" id="KW-1185">Reference proteome</keyword>
<keyword evidence="1" id="KW-0472">Membrane</keyword>